<accession>E7S930</accession>
<reference evidence="1 2" key="1">
    <citation type="submission" date="2010-12" db="EMBL/GenBank/DDBJ databases">
        <authorList>
            <person name="Muzny D."/>
            <person name="Qin X."/>
            <person name="Deng J."/>
            <person name="Jiang H."/>
            <person name="Liu Y."/>
            <person name="Qu J."/>
            <person name="Song X.-Z."/>
            <person name="Zhang L."/>
            <person name="Thornton R."/>
            <person name="Coyle M."/>
            <person name="Francisco L."/>
            <person name="Jackson L."/>
            <person name="Javaid M."/>
            <person name="Korchina V."/>
            <person name="Kovar C."/>
            <person name="Mata R."/>
            <person name="Mathew T."/>
            <person name="Ngo R."/>
            <person name="Nguyen L."/>
            <person name="Nguyen N."/>
            <person name="Okwuonu G."/>
            <person name="Ongeri F."/>
            <person name="Pham C."/>
            <person name="Simmons D."/>
            <person name="Wilczek-Boney K."/>
            <person name="Hale W."/>
            <person name="Jakkamsetti A."/>
            <person name="Pham P."/>
            <person name="Ruth R."/>
            <person name="San Lucas F."/>
            <person name="Warren J."/>
            <person name="Zhang J."/>
            <person name="Zhao Z."/>
            <person name="Zhou C."/>
            <person name="Zhu D."/>
            <person name="Lee S."/>
            <person name="Bess C."/>
            <person name="Blankenburg K."/>
            <person name="Forbes L."/>
            <person name="Fu Q."/>
            <person name="Gubbala S."/>
            <person name="Hirani K."/>
            <person name="Jayaseelan J.C."/>
            <person name="Lara F."/>
            <person name="Munidasa M."/>
            <person name="Palculict T."/>
            <person name="Patil S."/>
            <person name="Pu L.-L."/>
            <person name="Saada N."/>
            <person name="Tang L."/>
            <person name="Weissenberger G."/>
            <person name="Zhu Y."/>
            <person name="Hemphill L."/>
            <person name="Shang Y."/>
            <person name="Youmans B."/>
            <person name="Ayvaz T."/>
            <person name="Ross M."/>
            <person name="Santibanez J."/>
            <person name="Aqrawi P."/>
            <person name="Gross S."/>
            <person name="Joshi V."/>
            <person name="Fowler G."/>
            <person name="Nazareth L."/>
            <person name="Reid J."/>
            <person name="Worley K."/>
            <person name="Petrosino J."/>
            <person name="Highlander S."/>
            <person name="Gibbs R."/>
        </authorList>
    </citation>
    <scope>NUCLEOTIDE SEQUENCE [LARGE SCALE GENOMIC DNA]</scope>
    <source>
        <strain evidence="1 2">ATCC 700641</strain>
    </source>
</reference>
<protein>
    <submittedName>
        <fullName evidence="1">Uncharacterized protein</fullName>
    </submittedName>
</protein>
<sequence length="67" mass="8156">MAPVIQIVEVFLLRNKESLFLFSYLTNRKREQDNPKSYEKKMRIGWYLNTYVFIVKFCYGKSLLLDR</sequence>
<gene>
    <name evidence="1" type="ORF">HMPREF9421_0566</name>
</gene>
<evidence type="ECO:0000313" key="1">
    <source>
        <dbReference type="EMBL" id="EFV99946.1"/>
    </source>
</evidence>
<organism evidence="1 2">
    <name type="scientific">Streptococcus australis ATCC 700641</name>
    <dbReference type="NCBI Taxonomy" id="888833"/>
    <lineage>
        <taxon>Bacteria</taxon>
        <taxon>Bacillati</taxon>
        <taxon>Bacillota</taxon>
        <taxon>Bacilli</taxon>
        <taxon>Lactobacillales</taxon>
        <taxon>Streptococcaceae</taxon>
        <taxon>Streptococcus</taxon>
    </lineage>
</organism>
<evidence type="ECO:0000313" key="2">
    <source>
        <dbReference type="Proteomes" id="UP000002814"/>
    </source>
</evidence>
<dbReference type="HOGENOM" id="CLU_2810409_0_0_9"/>
<dbReference type="AlphaFoldDB" id="E7S930"/>
<comment type="caution">
    <text evidence="1">The sequence shown here is derived from an EMBL/GenBank/DDBJ whole genome shotgun (WGS) entry which is preliminary data.</text>
</comment>
<dbReference type="EMBL" id="AEQR01000007">
    <property type="protein sequence ID" value="EFV99946.1"/>
    <property type="molecule type" value="Genomic_DNA"/>
</dbReference>
<dbReference type="Proteomes" id="UP000002814">
    <property type="component" value="Unassembled WGS sequence"/>
</dbReference>
<proteinExistence type="predicted"/>
<keyword evidence="2" id="KW-1185">Reference proteome</keyword>
<name>E7S930_9STRE</name>